<evidence type="ECO:0000256" key="4">
    <source>
        <dbReference type="ARBA" id="ARBA00032089"/>
    </source>
</evidence>
<evidence type="ECO:0000256" key="1">
    <source>
        <dbReference type="ARBA" id="ARBA00009369"/>
    </source>
</evidence>
<protein>
    <recommendedName>
        <fullName evidence="2 5">Cell shape-determining protein MreC</fullName>
    </recommendedName>
    <alternativeName>
        <fullName evidence="4 5">Cell shape protein MreC</fullName>
    </alternativeName>
</protein>
<sequence>MGEFWKSKRFKILLGVLVLLLAMMLQAAWNGGVPPVLAQAVGVVVTPVQRAAAFISDGVTSHLRRYLAADQLAQENQQLHDELRQLREQMVDYERYKRESETLRDYLGIREEHEDLELLPAAVVARDPNSRFGSFTIDKGTLAGVEPLDPVISADGLVGLVREAGPNYAKVLTILDVEIDAGAKVLRTQELGTISGDVELAGQGCCKLSYLDRESAAAAGDLVYTSGGALFPADLVVGSILRVEDEREGISRFAVVRPTAQIAELTDVMVITSFNGQGVQADE</sequence>
<proteinExistence type="inferred from homology"/>
<dbReference type="PANTHER" id="PTHR34138:SF1">
    <property type="entry name" value="CELL SHAPE-DETERMINING PROTEIN MREC"/>
    <property type="match status" value="1"/>
</dbReference>
<comment type="function">
    <text evidence="5">Involved in formation and maintenance of cell shape.</text>
</comment>
<feature type="coiled-coil region" evidence="6">
    <location>
        <begin position="69"/>
        <end position="103"/>
    </location>
</feature>
<dbReference type="InterPro" id="IPR007221">
    <property type="entry name" value="MreC"/>
</dbReference>
<dbReference type="Pfam" id="PF04085">
    <property type="entry name" value="MreC"/>
    <property type="match status" value="1"/>
</dbReference>
<keyword evidence="3 5" id="KW-0133">Cell shape</keyword>
<feature type="domain" description="Rod shape-determining protein MreC beta-barrel core" evidence="7">
    <location>
        <begin position="123"/>
        <end position="271"/>
    </location>
</feature>
<dbReference type="Gene3D" id="2.40.10.350">
    <property type="entry name" value="Rod shape-determining protein MreC, domain 2"/>
    <property type="match status" value="1"/>
</dbReference>
<dbReference type="AlphaFoldDB" id="A0A9D2B6M3"/>
<evidence type="ECO:0000256" key="6">
    <source>
        <dbReference type="SAM" id="Coils"/>
    </source>
</evidence>
<evidence type="ECO:0000313" key="9">
    <source>
        <dbReference type="Proteomes" id="UP000886800"/>
    </source>
</evidence>
<dbReference type="InterPro" id="IPR055342">
    <property type="entry name" value="MreC_beta-barrel_core"/>
</dbReference>
<dbReference type="InterPro" id="IPR042177">
    <property type="entry name" value="Cell/Rod_1"/>
</dbReference>
<reference evidence="8" key="1">
    <citation type="journal article" date="2021" name="PeerJ">
        <title>Extensive microbial diversity within the chicken gut microbiome revealed by metagenomics and culture.</title>
        <authorList>
            <person name="Gilroy R."/>
            <person name="Ravi A."/>
            <person name="Getino M."/>
            <person name="Pursley I."/>
            <person name="Horton D.L."/>
            <person name="Alikhan N.F."/>
            <person name="Baker D."/>
            <person name="Gharbi K."/>
            <person name="Hall N."/>
            <person name="Watson M."/>
            <person name="Adriaenssens E.M."/>
            <person name="Foster-Nyarko E."/>
            <person name="Jarju S."/>
            <person name="Secka A."/>
            <person name="Antonio M."/>
            <person name="Oren A."/>
            <person name="Chaudhuri R.R."/>
            <person name="La Ragione R."/>
            <person name="Hildebrand F."/>
            <person name="Pallen M.J."/>
        </authorList>
    </citation>
    <scope>NUCLEOTIDE SEQUENCE</scope>
    <source>
        <strain evidence="8">CHK188-5543</strain>
    </source>
</reference>
<dbReference type="Proteomes" id="UP000886800">
    <property type="component" value="Unassembled WGS sequence"/>
</dbReference>
<dbReference type="PIRSF" id="PIRSF038471">
    <property type="entry name" value="MreC"/>
    <property type="match status" value="1"/>
</dbReference>
<dbReference type="GO" id="GO:0008360">
    <property type="term" value="P:regulation of cell shape"/>
    <property type="evidence" value="ECO:0007669"/>
    <property type="project" value="UniProtKB-KW"/>
</dbReference>
<comment type="caution">
    <text evidence="8">The sequence shown here is derived from an EMBL/GenBank/DDBJ whole genome shotgun (WGS) entry which is preliminary data.</text>
</comment>
<evidence type="ECO:0000259" key="7">
    <source>
        <dbReference type="Pfam" id="PF04085"/>
    </source>
</evidence>
<gene>
    <name evidence="8" type="ORF">H9736_01795</name>
</gene>
<evidence type="ECO:0000256" key="3">
    <source>
        <dbReference type="ARBA" id="ARBA00022960"/>
    </source>
</evidence>
<accession>A0A9D2B6M3</accession>
<reference evidence="8" key="2">
    <citation type="submission" date="2021-04" db="EMBL/GenBank/DDBJ databases">
        <authorList>
            <person name="Gilroy R."/>
        </authorList>
    </citation>
    <scope>NUCLEOTIDE SEQUENCE</scope>
    <source>
        <strain evidence="8">CHK188-5543</strain>
    </source>
</reference>
<dbReference type="EMBL" id="DXES01000036">
    <property type="protein sequence ID" value="HIX64961.1"/>
    <property type="molecule type" value="Genomic_DNA"/>
</dbReference>
<evidence type="ECO:0000256" key="5">
    <source>
        <dbReference type="PIRNR" id="PIRNR038471"/>
    </source>
</evidence>
<comment type="similarity">
    <text evidence="1 5">Belongs to the MreC family.</text>
</comment>
<dbReference type="PANTHER" id="PTHR34138">
    <property type="entry name" value="CELL SHAPE-DETERMINING PROTEIN MREC"/>
    <property type="match status" value="1"/>
</dbReference>
<keyword evidence="6" id="KW-0175">Coiled coil</keyword>
<dbReference type="InterPro" id="IPR042175">
    <property type="entry name" value="Cell/Rod_MreC_2"/>
</dbReference>
<name>A0A9D2B6M3_9FIRM</name>
<evidence type="ECO:0000313" key="8">
    <source>
        <dbReference type="EMBL" id="HIX64961.1"/>
    </source>
</evidence>
<dbReference type="Gene3D" id="2.40.10.340">
    <property type="entry name" value="Rod shape-determining protein MreC, domain 1"/>
    <property type="match status" value="1"/>
</dbReference>
<evidence type="ECO:0000256" key="2">
    <source>
        <dbReference type="ARBA" id="ARBA00013855"/>
    </source>
</evidence>
<organism evidence="8 9">
    <name type="scientific">Candidatus Anaerotruncus excrementipullorum</name>
    <dbReference type="NCBI Taxonomy" id="2838465"/>
    <lineage>
        <taxon>Bacteria</taxon>
        <taxon>Bacillati</taxon>
        <taxon>Bacillota</taxon>
        <taxon>Clostridia</taxon>
        <taxon>Eubacteriales</taxon>
        <taxon>Oscillospiraceae</taxon>
        <taxon>Anaerotruncus</taxon>
    </lineage>
</organism>
<dbReference type="GO" id="GO:0005886">
    <property type="term" value="C:plasma membrane"/>
    <property type="evidence" value="ECO:0007669"/>
    <property type="project" value="TreeGrafter"/>
</dbReference>